<dbReference type="EMBL" id="BK067792">
    <property type="protein sequence ID" value="DBA52219.1"/>
    <property type="molecule type" value="Genomic_DNA"/>
</dbReference>
<organism evidence="1">
    <name type="scientific">Nitrosopumilaceae spindle-shaped virus</name>
    <dbReference type="NCBI Taxonomy" id="3065433"/>
    <lineage>
        <taxon>Viruses</taxon>
    </lineage>
</organism>
<sequence length="40" mass="4909">MTKRKQYQEDKKIKELYHSDSSLTEPYSHFKSRMKKVKGF</sequence>
<name>A0AAT9JA30_9VIRU</name>
<proteinExistence type="predicted"/>
<protein>
    <submittedName>
        <fullName evidence="1">ORF12</fullName>
    </submittedName>
</protein>
<reference evidence="1" key="1">
    <citation type="journal article" date="2024" name="Environ. Microbiol. Rep.">
        <title>Hiding in plain sight: The discovery of complete genomes of 11 hypothetical spindle-shaped viruses that putatively infect mesophilic ammonia-oxidizing archaea.</title>
        <authorList>
            <person name="Ni Y."/>
            <person name="Xu T."/>
            <person name="Yan S."/>
            <person name="Chen L."/>
            <person name="Wang Y."/>
        </authorList>
    </citation>
    <scope>NUCLEOTIDE SEQUENCE</scope>
    <source>
        <strain evidence="1">NYM1</strain>
    </source>
</reference>
<accession>A0AAT9JA30</accession>
<reference evidence="1" key="2">
    <citation type="submission" date="2024-03" db="EMBL/GenBank/DDBJ databases">
        <authorList>
            <person name="Ni Y."/>
            <person name="Xu T."/>
            <person name="Yan S."/>
            <person name="Chen L."/>
            <person name="Wang Y."/>
        </authorList>
    </citation>
    <scope>NUCLEOTIDE SEQUENCE</scope>
    <source>
        <strain evidence="1">NYM1</strain>
    </source>
</reference>
<evidence type="ECO:0000313" key="1">
    <source>
        <dbReference type="EMBL" id="DBA52219.1"/>
    </source>
</evidence>